<evidence type="ECO:0000256" key="1">
    <source>
        <dbReference type="ARBA" id="ARBA00022475"/>
    </source>
</evidence>
<evidence type="ECO:0000256" key="2">
    <source>
        <dbReference type="ARBA" id="ARBA00022692"/>
    </source>
</evidence>
<comment type="caution">
    <text evidence="8">The sequence shown here is derived from an EMBL/GenBank/DDBJ whole genome shotgun (WGS) entry which is preliminary data.</text>
</comment>
<feature type="transmembrane region" description="Helical" evidence="6">
    <location>
        <begin position="37"/>
        <end position="62"/>
    </location>
</feature>
<keyword evidence="1" id="KW-1003">Cell membrane</keyword>
<dbReference type="PANTHER" id="PTHR41335">
    <property type="entry name" value="MEMBRANE PROTEIN-RELATED"/>
    <property type="match status" value="1"/>
</dbReference>
<keyword evidence="2 6" id="KW-0812">Transmembrane</keyword>
<dbReference type="Pfam" id="PF06305">
    <property type="entry name" value="LapA_dom"/>
    <property type="match status" value="1"/>
</dbReference>
<evidence type="ECO:0000256" key="3">
    <source>
        <dbReference type="ARBA" id="ARBA00022989"/>
    </source>
</evidence>
<protein>
    <submittedName>
        <fullName evidence="8">DUF1049 domain-containing protein</fullName>
    </submittedName>
</protein>
<organism evidence="8 9">
    <name type="scientific">Levilactobacillus bambusae</name>
    <dbReference type="NCBI Taxonomy" id="2024736"/>
    <lineage>
        <taxon>Bacteria</taxon>
        <taxon>Bacillati</taxon>
        <taxon>Bacillota</taxon>
        <taxon>Bacilli</taxon>
        <taxon>Lactobacillales</taxon>
        <taxon>Lactobacillaceae</taxon>
        <taxon>Levilactobacillus</taxon>
    </lineage>
</organism>
<dbReference type="InterPro" id="IPR010445">
    <property type="entry name" value="LapA_dom"/>
</dbReference>
<gene>
    <name evidence="8" type="ORF">DCM90_00535</name>
</gene>
<evidence type="ECO:0000313" key="8">
    <source>
        <dbReference type="EMBL" id="PWG00696.1"/>
    </source>
</evidence>
<dbReference type="EMBL" id="QCXQ01000001">
    <property type="protein sequence ID" value="PWG00696.1"/>
    <property type="molecule type" value="Genomic_DNA"/>
</dbReference>
<reference evidence="8 9" key="1">
    <citation type="journal article" date="2018" name="Int. J. Syst. Evol. Microbiol.">
        <title>Lactobacillus bambusae sp. nov., isolated from a traditional fermented Ma-bamboo shoots of Taiwan.</title>
        <authorList>
            <person name="Wang L.-T."/>
        </authorList>
    </citation>
    <scope>NUCLEOTIDE SEQUENCE [LARGE SCALE GENOMIC DNA]</scope>
    <source>
        <strain evidence="8 9">BS-W1</strain>
    </source>
</reference>
<name>A0A2V1N3R9_9LACO</name>
<evidence type="ECO:0000313" key="9">
    <source>
        <dbReference type="Proteomes" id="UP000245080"/>
    </source>
</evidence>
<dbReference type="AlphaFoldDB" id="A0A2V1N3R9"/>
<feature type="transmembrane region" description="Helical" evidence="6">
    <location>
        <begin position="7"/>
        <end position="25"/>
    </location>
</feature>
<evidence type="ECO:0000256" key="6">
    <source>
        <dbReference type="SAM" id="Phobius"/>
    </source>
</evidence>
<evidence type="ECO:0000259" key="7">
    <source>
        <dbReference type="Pfam" id="PF06305"/>
    </source>
</evidence>
<evidence type="ECO:0000256" key="4">
    <source>
        <dbReference type="ARBA" id="ARBA00023136"/>
    </source>
</evidence>
<feature type="coiled-coil region" evidence="5">
    <location>
        <begin position="75"/>
        <end position="125"/>
    </location>
</feature>
<sequence>MKNQGRIILGILLIILIAIFALLNVETVPVDFGFAEVHWPLVMVLLISLLIGALLVFLFSSINTFKTNRQRKTSEQDANAQIDSLQKQNNQLTQQLKNSVGKQDSGQKDQQIKQLQQQVADLKKKVQTS</sequence>
<keyword evidence="5" id="KW-0175">Coiled coil</keyword>
<dbReference type="RefSeq" id="WP_109249409.1">
    <property type="nucleotide sequence ID" value="NZ_QCXQ01000001.1"/>
</dbReference>
<evidence type="ECO:0000256" key="5">
    <source>
        <dbReference type="SAM" id="Coils"/>
    </source>
</evidence>
<dbReference type="Proteomes" id="UP000245080">
    <property type="component" value="Unassembled WGS sequence"/>
</dbReference>
<keyword evidence="4 6" id="KW-0472">Membrane</keyword>
<keyword evidence="9" id="KW-1185">Reference proteome</keyword>
<accession>A0A2V1N3R9</accession>
<dbReference type="PANTHER" id="PTHR41335:SF1">
    <property type="entry name" value="MEMBRANE PROTEIN"/>
    <property type="match status" value="1"/>
</dbReference>
<dbReference type="GO" id="GO:0005886">
    <property type="term" value="C:plasma membrane"/>
    <property type="evidence" value="ECO:0007669"/>
    <property type="project" value="InterPro"/>
</dbReference>
<feature type="domain" description="Lipopolysaccharide assembly protein A" evidence="7">
    <location>
        <begin position="24"/>
        <end position="89"/>
    </location>
</feature>
<keyword evidence="3 6" id="KW-1133">Transmembrane helix</keyword>
<proteinExistence type="predicted"/>